<evidence type="ECO:0000256" key="1">
    <source>
        <dbReference type="PROSITE-ProRule" id="PRU00047"/>
    </source>
</evidence>
<keyword evidence="1" id="KW-0863">Zinc-finger</keyword>
<dbReference type="InterPro" id="IPR036875">
    <property type="entry name" value="Znf_CCHC_sf"/>
</dbReference>
<evidence type="ECO:0000313" key="4">
    <source>
        <dbReference type="Proteomes" id="UP000053660"/>
    </source>
</evidence>
<keyword evidence="4" id="KW-1185">Reference proteome</keyword>
<dbReference type="Gene3D" id="4.10.60.10">
    <property type="entry name" value="Zinc finger, CCHC-type"/>
    <property type="match status" value="1"/>
</dbReference>
<evidence type="ECO:0000313" key="3">
    <source>
        <dbReference type="EMBL" id="KHJ97255.1"/>
    </source>
</evidence>
<dbReference type="GO" id="GO:0003676">
    <property type="term" value="F:nucleic acid binding"/>
    <property type="evidence" value="ECO:0007669"/>
    <property type="project" value="InterPro"/>
</dbReference>
<keyword evidence="1" id="KW-0479">Metal-binding</keyword>
<dbReference type="OrthoDB" id="5860093at2759"/>
<sequence length="569" mass="64954">MDDVNMVESSDEDKDVQVERPVGQSGVLFPDNVITGELEAVTEMLRGVPEVLMREIAEHKVSARYKERHSELVKREVEAVCARMERLKANCQNTRVLHETISRVLSERGIETEQDWMEYVRTTERDEDVLADICEVLETDMLQVVQAVRDLKAGAKKKGDARREAQQGGRAKSTFLSLPAEVRRKGFDEVVREMAKLLAEDSVACRMRAIAQLRELRMRPGQDVAEFCLALEKLGRKAYPDGSMEDRSLEFAQILLSNLKSWPEHVHLLSVLHGPSRERRGRTDPANIGHENEERARVRKESRDEYVRELKATGSRKCFNCSRFGHVSKDCPLRRASVNKLGEDRVKREEEEKSRLSKIITQARSMGVRTGVLRERKPLVGVKVTAWARMLEERIPALLDTGSMISFVPVGVLVRAKKRGFDIDSLEVLPKKEMEPVYDAYDSSDEEILLGTNALSDLGMQWWISKDDENSSKTDDSALTKVTVTKRVYVPPHSSLIISARCEVKEETTEKVVWSVREGLERSVYRICNPELKMPIVNDSEEPMILKEGEEIAHWGTEKWKENWDDLIL</sequence>
<accession>A0A0B1TPD9</accession>
<organism evidence="3 4">
    <name type="scientific">Oesophagostomum dentatum</name>
    <name type="common">Nodular worm</name>
    <dbReference type="NCBI Taxonomy" id="61180"/>
    <lineage>
        <taxon>Eukaryota</taxon>
        <taxon>Metazoa</taxon>
        <taxon>Ecdysozoa</taxon>
        <taxon>Nematoda</taxon>
        <taxon>Chromadorea</taxon>
        <taxon>Rhabditida</taxon>
        <taxon>Rhabditina</taxon>
        <taxon>Rhabditomorpha</taxon>
        <taxon>Strongyloidea</taxon>
        <taxon>Strongylidae</taxon>
        <taxon>Oesophagostomum</taxon>
    </lineage>
</organism>
<protein>
    <submittedName>
        <fullName evidence="3">Zinc knuckle</fullName>
    </submittedName>
</protein>
<dbReference type="SUPFAM" id="SSF57756">
    <property type="entry name" value="Retrovirus zinc finger-like domains"/>
    <property type="match status" value="1"/>
</dbReference>
<gene>
    <name evidence="3" type="ORF">OESDEN_02768</name>
</gene>
<dbReference type="EMBL" id="KN549485">
    <property type="protein sequence ID" value="KHJ97255.1"/>
    <property type="molecule type" value="Genomic_DNA"/>
</dbReference>
<dbReference type="GO" id="GO:0019899">
    <property type="term" value="F:enzyme binding"/>
    <property type="evidence" value="ECO:0007669"/>
    <property type="project" value="UniProtKB-ARBA"/>
</dbReference>
<evidence type="ECO:0000259" key="2">
    <source>
        <dbReference type="PROSITE" id="PS50158"/>
    </source>
</evidence>
<reference evidence="3 4" key="1">
    <citation type="submission" date="2014-03" db="EMBL/GenBank/DDBJ databases">
        <title>Draft genome of the hookworm Oesophagostomum dentatum.</title>
        <authorList>
            <person name="Mitreva M."/>
        </authorList>
    </citation>
    <scope>NUCLEOTIDE SEQUENCE [LARGE SCALE GENOMIC DNA]</scope>
    <source>
        <strain evidence="3 4">OD-Hann</strain>
    </source>
</reference>
<dbReference type="GO" id="GO:0005737">
    <property type="term" value="C:cytoplasm"/>
    <property type="evidence" value="ECO:0007669"/>
    <property type="project" value="UniProtKB-ARBA"/>
</dbReference>
<dbReference type="AlphaFoldDB" id="A0A0B1TPD9"/>
<keyword evidence="1" id="KW-0862">Zinc</keyword>
<name>A0A0B1TPD9_OESDE</name>
<proteinExistence type="predicted"/>
<dbReference type="Proteomes" id="UP000053660">
    <property type="component" value="Unassembled WGS sequence"/>
</dbReference>
<dbReference type="GO" id="GO:0008270">
    <property type="term" value="F:zinc ion binding"/>
    <property type="evidence" value="ECO:0007669"/>
    <property type="project" value="UniProtKB-KW"/>
</dbReference>
<dbReference type="PROSITE" id="PS50158">
    <property type="entry name" value="ZF_CCHC"/>
    <property type="match status" value="1"/>
</dbReference>
<dbReference type="InterPro" id="IPR001878">
    <property type="entry name" value="Znf_CCHC"/>
</dbReference>
<dbReference type="SMART" id="SM00343">
    <property type="entry name" value="ZnF_C2HC"/>
    <property type="match status" value="1"/>
</dbReference>
<dbReference type="Pfam" id="PF00098">
    <property type="entry name" value="zf-CCHC"/>
    <property type="match status" value="1"/>
</dbReference>
<feature type="domain" description="CCHC-type" evidence="2">
    <location>
        <begin position="316"/>
        <end position="332"/>
    </location>
</feature>